<evidence type="ECO:0000256" key="2">
    <source>
        <dbReference type="ARBA" id="ARBA00022759"/>
    </source>
</evidence>
<proteinExistence type="predicted"/>
<feature type="region of interest" description="Disordered" evidence="6">
    <location>
        <begin position="42"/>
        <end position="63"/>
    </location>
</feature>
<evidence type="ECO:0000256" key="3">
    <source>
        <dbReference type="ARBA" id="ARBA00022801"/>
    </source>
</evidence>
<dbReference type="Pfam" id="PF00035">
    <property type="entry name" value="dsrm"/>
    <property type="match status" value="1"/>
</dbReference>
<dbReference type="GO" id="GO:0003723">
    <property type="term" value="F:RNA binding"/>
    <property type="evidence" value="ECO:0007669"/>
    <property type="project" value="UniProtKB-UniRule"/>
</dbReference>
<evidence type="ECO:0000259" key="8">
    <source>
        <dbReference type="PROSITE" id="PS50142"/>
    </source>
</evidence>
<evidence type="ECO:0000313" key="9">
    <source>
        <dbReference type="EMBL" id="KZT29385.1"/>
    </source>
</evidence>
<evidence type="ECO:0000256" key="5">
    <source>
        <dbReference type="PROSITE-ProRule" id="PRU00266"/>
    </source>
</evidence>
<dbReference type="InterPro" id="IPR036389">
    <property type="entry name" value="RNase_III_sf"/>
</dbReference>
<dbReference type="GO" id="GO:0034475">
    <property type="term" value="P:U4 snRNA 3'-end processing"/>
    <property type="evidence" value="ECO:0007669"/>
    <property type="project" value="TreeGrafter"/>
</dbReference>
<dbReference type="GO" id="GO:0006369">
    <property type="term" value="P:termination of RNA polymerase II transcription"/>
    <property type="evidence" value="ECO:0007669"/>
    <property type="project" value="TreeGrafter"/>
</dbReference>
<dbReference type="STRING" id="1314782.A0A165V9W7"/>
<dbReference type="PROSITE" id="PS50142">
    <property type="entry name" value="RNASE_3_2"/>
    <property type="match status" value="1"/>
</dbReference>
<accession>A0A165V9W7</accession>
<dbReference type="Gene3D" id="1.10.1520.10">
    <property type="entry name" value="Ribonuclease III domain"/>
    <property type="match status" value="1"/>
</dbReference>
<evidence type="ECO:0000259" key="7">
    <source>
        <dbReference type="PROSITE" id="PS50137"/>
    </source>
</evidence>
<dbReference type="PANTHER" id="PTHR11207">
    <property type="entry name" value="RIBONUCLEASE III"/>
    <property type="match status" value="1"/>
</dbReference>
<dbReference type="GO" id="GO:0004525">
    <property type="term" value="F:ribonuclease III activity"/>
    <property type="evidence" value="ECO:0007669"/>
    <property type="project" value="InterPro"/>
</dbReference>
<dbReference type="OrthoDB" id="2392202at2759"/>
<gene>
    <name evidence="9" type="ORF">NEOLEDRAFT_595727</name>
</gene>
<feature type="region of interest" description="Disordered" evidence="6">
    <location>
        <begin position="178"/>
        <end position="208"/>
    </location>
</feature>
<keyword evidence="1" id="KW-0540">Nuclease</keyword>
<dbReference type="Gene3D" id="3.30.160.20">
    <property type="match status" value="1"/>
</dbReference>
<dbReference type="EMBL" id="KV425554">
    <property type="protein sequence ID" value="KZT29385.1"/>
    <property type="molecule type" value="Genomic_DNA"/>
</dbReference>
<dbReference type="InterPro" id="IPR014720">
    <property type="entry name" value="dsRBD_dom"/>
</dbReference>
<dbReference type="CDD" id="cd00593">
    <property type="entry name" value="RIBOc"/>
    <property type="match status" value="1"/>
</dbReference>
<dbReference type="PROSITE" id="PS50137">
    <property type="entry name" value="DS_RBD"/>
    <property type="match status" value="1"/>
</dbReference>
<protein>
    <submittedName>
        <fullName evidence="9">Ribonuclease III</fullName>
    </submittedName>
</protein>
<evidence type="ECO:0000256" key="4">
    <source>
        <dbReference type="ARBA" id="ARBA00022884"/>
    </source>
</evidence>
<dbReference type="Pfam" id="PF00636">
    <property type="entry name" value="Ribonuclease_3"/>
    <property type="match status" value="1"/>
</dbReference>
<dbReference type="Proteomes" id="UP000076761">
    <property type="component" value="Unassembled WGS sequence"/>
</dbReference>
<dbReference type="PANTHER" id="PTHR11207:SF0">
    <property type="entry name" value="RIBONUCLEASE 3"/>
    <property type="match status" value="1"/>
</dbReference>
<name>A0A165V9W7_9AGAM</name>
<dbReference type="AlphaFoldDB" id="A0A165V9W7"/>
<dbReference type="InterPro" id="IPR000999">
    <property type="entry name" value="RNase_III_dom"/>
</dbReference>
<organism evidence="9 10">
    <name type="scientific">Neolentinus lepideus HHB14362 ss-1</name>
    <dbReference type="NCBI Taxonomy" id="1314782"/>
    <lineage>
        <taxon>Eukaryota</taxon>
        <taxon>Fungi</taxon>
        <taxon>Dikarya</taxon>
        <taxon>Basidiomycota</taxon>
        <taxon>Agaricomycotina</taxon>
        <taxon>Agaricomycetes</taxon>
        <taxon>Gloeophyllales</taxon>
        <taxon>Gloeophyllaceae</taxon>
        <taxon>Neolentinus</taxon>
    </lineage>
</organism>
<evidence type="ECO:0000256" key="6">
    <source>
        <dbReference type="SAM" id="MobiDB-lite"/>
    </source>
</evidence>
<keyword evidence="2" id="KW-0255">Endonuclease</keyword>
<dbReference type="GO" id="GO:0005654">
    <property type="term" value="C:nucleoplasm"/>
    <property type="evidence" value="ECO:0007669"/>
    <property type="project" value="TreeGrafter"/>
</dbReference>
<feature type="domain" description="DRBM" evidence="7">
    <location>
        <begin position="250"/>
        <end position="297"/>
    </location>
</feature>
<evidence type="ECO:0000256" key="1">
    <source>
        <dbReference type="ARBA" id="ARBA00022722"/>
    </source>
</evidence>
<evidence type="ECO:0000313" key="10">
    <source>
        <dbReference type="Proteomes" id="UP000076761"/>
    </source>
</evidence>
<feature type="domain" description="RNase III" evidence="8">
    <location>
        <begin position="26"/>
        <end position="150"/>
    </location>
</feature>
<dbReference type="SMART" id="SM00535">
    <property type="entry name" value="RIBOc"/>
    <property type="match status" value="1"/>
</dbReference>
<keyword evidence="4 5" id="KW-0694">RNA-binding</keyword>
<reference evidence="9 10" key="1">
    <citation type="journal article" date="2016" name="Mol. Biol. Evol.">
        <title>Comparative Genomics of Early-Diverging Mushroom-Forming Fungi Provides Insights into the Origins of Lignocellulose Decay Capabilities.</title>
        <authorList>
            <person name="Nagy L.G."/>
            <person name="Riley R."/>
            <person name="Tritt A."/>
            <person name="Adam C."/>
            <person name="Daum C."/>
            <person name="Floudas D."/>
            <person name="Sun H."/>
            <person name="Yadav J.S."/>
            <person name="Pangilinan J."/>
            <person name="Larsson K.H."/>
            <person name="Matsuura K."/>
            <person name="Barry K."/>
            <person name="Labutti K."/>
            <person name="Kuo R."/>
            <person name="Ohm R.A."/>
            <person name="Bhattacharya S.S."/>
            <person name="Shirouzu T."/>
            <person name="Yoshinaga Y."/>
            <person name="Martin F.M."/>
            <person name="Grigoriev I.V."/>
            <person name="Hibbett D.S."/>
        </authorList>
    </citation>
    <scope>NUCLEOTIDE SEQUENCE [LARGE SCALE GENOMIC DNA]</scope>
    <source>
        <strain evidence="9 10">HHB14362 ss-1</strain>
    </source>
</reference>
<dbReference type="GO" id="GO:0006364">
    <property type="term" value="P:rRNA processing"/>
    <property type="evidence" value="ECO:0007669"/>
    <property type="project" value="TreeGrafter"/>
</dbReference>
<dbReference type="SMART" id="SM00358">
    <property type="entry name" value="DSRM"/>
    <property type="match status" value="1"/>
</dbReference>
<keyword evidence="10" id="KW-1185">Reference proteome</keyword>
<sequence>MPRTSVSSRESLRLHVLESLPPLPAFRSADIEKQVFTHRSLHGRPSHLFEDSPEDPAPDNEKLEHQGDSVLLLVVTDLLREEYPYLRVGPSTKMRSLVVTNATLATISQQYRLPDRLRQHVSQSVALRASGRVQADLFEAYVGGLYIDQGMDVVKSWLVALLRPYVQEAYRVVKQQHSTIPPDAEQLPPSSSESEEPSGSNTDTQLIPPQCHIAEAHSPRTRLGTPPTVGHLSLFNQHIHRQDKVVEWIYQYLGTRSTPMWTAQVMMNGESLGIGTGRTKKLAKDAAARLGLDKMGVHVPYVYTAKLRGAMKTFQRLRRITLLRIGR</sequence>
<dbReference type="InParanoid" id="A0A165V9W7"/>
<keyword evidence="3" id="KW-0378">Hydrolase</keyword>
<dbReference type="SUPFAM" id="SSF54768">
    <property type="entry name" value="dsRNA-binding domain-like"/>
    <property type="match status" value="1"/>
</dbReference>
<dbReference type="SUPFAM" id="SSF69065">
    <property type="entry name" value="RNase III domain-like"/>
    <property type="match status" value="1"/>
</dbReference>